<evidence type="ECO:0000256" key="2">
    <source>
        <dbReference type="SAM" id="MobiDB-lite"/>
    </source>
</evidence>
<feature type="region of interest" description="Disordered" evidence="2">
    <location>
        <begin position="503"/>
        <end position="550"/>
    </location>
</feature>
<dbReference type="AlphaFoldDB" id="A0A1I8I2A7"/>
<dbReference type="Proteomes" id="UP000095280">
    <property type="component" value="Unplaced"/>
</dbReference>
<evidence type="ECO:0000313" key="3">
    <source>
        <dbReference type="Proteomes" id="UP000095280"/>
    </source>
</evidence>
<feature type="repeat" description="ANK" evidence="1">
    <location>
        <begin position="398"/>
        <end position="430"/>
    </location>
</feature>
<proteinExistence type="predicted"/>
<accession>A0A1I8I2A7</accession>
<dbReference type="PROSITE" id="PS50088">
    <property type="entry name" value="ANK_REPEAT"/>
    <property type="match status" value="2"/>
</dbReference>
<name>A0A1I8I2A7_9PLAT</name>
<dbReference type="InterPro" id="IPR039323">
    <property type="entry name" value="ANKRD_45/46/60"/>
</dbReference>
<evidence type="ECO:0000256" key="1">
    <source>
        <dbReference type="PROSITE-ProRule" id="PRU00023"/>
    </source>
</evidence>
<keyword evidence="3" id="KW-1185">Reference proteome</keyword>
<organism evidence="3 4">
    <name type="scientific">Macrostomum lignano</name>
    <dbReference type="NCBI Taxonomy" id="282301"/>
    <lineage>
        <taxon>Eukaryota</taxon>
        <taxon>Metazoa</taxon>
        <taxon>Spiralia</taxon>
        <taxon>Lophotrochozoa</taxon>
        <taxon>Platyhelminthes</taxon>
        <taxon>Rhabditophora</taxon>
        <taxon>Macrostomorpha</taxon>
        <taxon>Macrostomida</taxon>
        <taxon>Macrostomidae</taxon>
        <taxon>Macrostomum</taxon>
    </lineage>
</organism>
<keyword evidence="1" id="KW-0040">ANK repeat</keyword>
<dbReference type="PANTHER" id="PTHR22677">
    <property type="entry name" value="ANKYRIN REPEAT DOMAIN-CONTAINING PROTEIN 60"/>
    <property type="match status" value="1"/>
</dbReference>
<feature type="compositionally biased region" description="Low complexity" evidence="2">
    <location>
        <begin position="526"/>
        <end position="546"/>
    </location>
</feature>
<feature type="repeat" description="ANK" evidence="1">
    <location>
        <begin position="365"/>
        <end position="397"/>
    </location>
</feature>
<dbReference type="WBParaSite" id="maker-uti_cns_0009219-snap-gene-0.2-mRNA-1">
    <property type="protein sequence ID" value="maker-uti_cns_0009219-snap-gene-0.2-mRNA-1"/>
    <property type="gene ID" value="maker-uti_cns_0009219-snap-gene-0.2"/>
</dbReference>
<feature type="compositionally biased region" description="Basic and acidic residues" evidence="2">
    <location>
        <begin position="513"/>
        <end position="522"/>
    </location>
</feature>
<dbReference type="SUPFAM" id="SSF48403">
    <property type="entry name" value="Ankyrin repeat"/>
    <property type="match status" value="1"/>
</dbReference>
<dbReference type="SMART" id="SM00248">
    <property type="entry name" value="ANK"/>
    <property type="match status" value="2"/>
</dbReference>
<dbReference type="InterPro" id="IPR002110">
    <property type="entry name" value="Ankyrin_rpt"/>
</dbReference>
<reference evidence="4" key="1">
    <citation type="submission" date="2016-11" db="UniProtKB">
        <authorList>
            <consortium name="WormBaseParasite"/>
        </authorList>
    </citation>
    <scope>IDENTIFICATION</scope>
</reference>
<dbReference type="PROSITE" id="PS50297">
    <property type="entry name" value="ANK_REP_REGION"/>
    <property type="match status" value="1"/>
</dbReference>
<feature type="compositionally biased region" description="Low complexity" evidence="2">
    <location>
        <begin position="284"/>
        <end position="296"/>
    </location>
</feature>
<dbReference type="PANTHER" id="PTHR22677:SF3">
    <property type="entry name" value="ANKYRIN REPEAT DOMAIN-CONTAINING PROTEIN 60"/>
    <property type="match status" value="1"/>
</dbReference>
<dbReference type="Pfam" id="PF12796">
    <property type="entry name" value="Ank_2"/>
    <property type="match status" value="1"/>
</dbReference>
<protein>
    <submittedName>
        <fullName evidence="4">ANK_REP_REGION domain-containing protein</fullName>
    </submittedName>
</protein>
<feature type="region of interest" description="Disordered" evidence="2">
    <location>
        <begin position="577"/>
        <end position="606"/>
    </location>
</feature>
<feature type="region of interest" description="Disordered" evidence="2">
    <location>
        <begin position="276"/>
        <end position="300"/>
    </location>
</feature>
<dbReference type="InterPro" id="IPR036770">
    <property type="entry name" value="Ankyrin_rpt-contain_sf"/>
</dbReference>
<sequence length="606" mass="64396">RHRLLNRPALLRKRHSLATRQAFSRQLAASTEGKTTTAQLMVDRRRFTMSSRLQTSISGEAFAAAAAQAGAVDVMADCRLAAVWADADPGAAGPVEAGRAAALAQSASVAGRAVAVTADWVAGRLVARRAVQAPAPGVAAPTGVTGTAPAFALEALAADWAADFTVADAATAGNEVAVTQLTNRGASGYHRGKSSQTAGCLSFRALGLDALLDKLGHGIVVDGLEEVGRLDQQLRMWEAGPATEDVGGWPRNWGSERLAQQLGIEQLSFTVADAAEAPQTPSGATTRRAAAAPDPDSVTKLPVQKPRLLVEDGGDIREFNRTLMSFEVRPAADLFSMGVTKDSEFQTATSEYMLPRQRRDWLEHRATVVLFIACHRGYYELARRLLQSGANVNCQTGAGRTPLHVAAAVDNCDIVDLLLENGANTDLTDSGVGSQAPGNNKLAMAGKTAHDLAAAAGHKACERRLFMHRWEKRVYASRSNQSSAASNSKDDPGLLVEAQETVGGTAVSSAASDEIKDSDTKKRSQQQKQPTRQAQTRPREQQQQQRRQPELVLNQLIEAAATKLSDIQPVNQVDESVTAASAVPPSGSTIIGRRRGPVDPDLNAYE</sequence>
<dbReference type="Gene3D" id="1.25.40.20">
    <property type="entry name" value="Ankyrin repeat-containing domain"/>
    <property type="match status" value="1"/>
</dbReference>
<evidence type="ECO:0000313" key="4">
    <source>
        <dbReference type="WBParaSite" id="maker-uti_cns_0009219-snap-gene-0.2-mRNA-1"/>
    </source>
</evidence>